<reference evidence="3 4" key="1">
    <citation type="submission" date="2016-04" db="EMBL/GenBank/DDBJ databases">
        <title>Reclassification of Paraburkholderia panaciterrae (Farh et al. 2015) Dobritsa &amp; Samadpour 2016 as a later homotypic synonym of Paraburkholderia ginsengiterrae (Farh et al. 2015) Dobritsa &amp; Samadpour 2016.</title>
        <authorList>
            <person name="Dobritsa A.P."/>
            <person name="Kutumbaka K."/>
            <person name="Samadpour M."/>
        </authorList>
    </citation>
    <scope>NUCLEOTIDE SEQUENCE [LARGE SCALE GENOMIC DNA]</scope>
    <source>
        <strain evidence="2 4">DCY85</strain>
        <strain evidence="1 3">DCY85-1</strain>
    </source>
</reference>
<sequence length="195" mass="20897">MRSGIADAPQKLSSNAGVLYLDFDNCLHSSDAYVTAVGIAPSDPSASFFEFAAVLENLLAPYPELQIVLSTSWVEAIGFEAALNSLPLASLRARVIGSTFNPEEASVAAWRSTPRGQQVRRHVKRYGIKKWLALDDMREGFEGVEGHLVHCQPGVGLGDKEVQKLFAERLAAMFGTAGLLSESRTSAASADGGRT</sequence>
<accession>A0A1A9NEB4</accession>
<dbReference type="Proteomes" id="UP000078116">
    <property type="component" value="Unassembled WGS sequence"/>
</dbReference>
<dbReference type="EMBL" id="LXKA01000109">
    <property type="protein sequence ID" value="OAJ64485.1"/>
    <property type="molecule type" value="Genomic_DNA"/>
</dbReference>
<name>A0A1A9NEB4_9BURK</name>
<dbReference type="Proteomes" id="UP000077961">
    <property type="component" value="Unassembled WGS sequence"/>
</dbReference>
<keyword evidence="3" id="KW-1185">Reference proteome</keyword>
<gene>
    <name evidence="1" type="ORF">A6V36_20765</name>
    <name evidence="2" type="ORF">A6V37_19790</name>
</gene>
<evidence type="ECO:0000313" key="2">
    <source>
        <dbReference type="EMBL" id="OAJ64485.1"/>
    </source>
</evidence>
<proteinExistence type="predicted"/>
<dbReference type="AlphaFoldDB" id="A0A1A9NEB4"/>
<protein>
    <submittedName>
        <fullName evidence="2">Uncharacterized protein</fullName>
    </submittedName>
</protein>
<comment type="caution">
    <text evidence="2">The sequence shown here is derived from an EMBL/GenBank/DDBJ whole genome shotgun (WGS) entry which is preliminary data.</text>
</comment>
<dbReference type="Pfam" id="PF18143">
    <property type="entry name" value="HAD_SAK_2"/>
    <property type="match status" value="1"/>
</dbReference>
<evidence type="ECO:0000313" key="4">
    <source>
        <dbReference type="Proteomes" id="UP000078116"/>
    </source>
</evidence>
<evidence type="ECO:0000313" key="3">
    <source>
        <dbReference type="Proteomes" id="UP000077961"/>
    </source>
</evidence>
<evidence type="ECO:0000313" key="1">
    <source>
        <dbReference type="EMBL" id="OAJ62826.1"/>
    </source>
</evidence>
<dbReference type="STRING" id="1462993.A6V36_20765"/>
<organism evidence="2 4">
    <name type="scientific">Paraburkholderia ginsengiterrae</name>
    <dbReference type="NCBI Taxonomy" id="1462993"/>
    <lineage>
        <taxon>Bacteria</taxon>
        <taxon>Pseudomonadati</taxon>
        <taxon>Pseudomonadota</taxon>
        <taxon>Betaproteobacteria</taxon>
        <taxon>Burkholderiales</taxon>
        <taxon>Burkholderiaceae</taxon>
        <taxon>Paraburkholderia</taxon>
    </lineage>
</organism>
<dbReference type="EMBL" id="LXJZ01000040">
    <property type="protein sequence ID" value="OAJ62826.1"/>
    <property type="molecule type" value="Genomic_DNA"/>
</dbReference>